<feature type="domain" description="Major facilitator superfamily (MFS) profile" evidence="12">
    <location>
        <begin position="13"/>
        <end position="418"/>
    </location>
</feature>
<feature type="transmembrane region" description="Helical" evidence="11">
    <location>
        <begin position="194"/>
        <end position="213"/>
    </location>
</feature>
<keyword evidence="5" id="KW-1003">Cell membrane</keyword>
<dbReference type="InterPro" id="IPR020846">
    <property type="entry name" value="MFS_dom"/>
</dbReference>
<evidence type="ECO:0000256" key="9">
    <source>
        <dbReference type="ARBA" id="ARBA00022989"/>
    </source>
</evidence>
<dbReference type="GO" id="GO:1904659">
    <property type="term" value="P:D-glucose transmembrane transport"/>
    <property type="evidence" value="ECO:0007669"/>
    <property type="project" value="InterPro"/>
</dbReference>
<dbReference type="GO" id="GO:0055056">
    <property type="term" value="F:D-glucose transmembrane transporter activity"/>
    <property type="evidence" value="ECO:0007669"/>
    <property type="project" value="InterPro"/>
</dbReference>
<dbReference type="InterPro" id="IPR005275">
    <property type="entry name" value="Lfuc_symporter_FucP"/>
</dbReference>
<evidence type="ECO:0000313" key="13">
    <source>
        <dbReference type="EMBL" id="SFU90628.1"/>
    </source>
</evidence>
<feature type="transmembrane region" description="Helical" evidence="11">
    <location>
        <begin position="141"/>
        <end position="164"/>
    </location>
</feature>
<organism evidence="13 14">
    <name type="scientific">Pseudoduganella namucuonensis</name>
    <dbReference type="NCBI Taxonomy" id="1035707"/>
    <lineage>
        <taxon>Bacteria</taxon>
        <taxon>Pseudomonadati</taxon>
        <taxon>Pseudomonadota</taxon>
        <taxon>Betaproteobacteria</taxon>
        <taxon>Burkholderiales</taxon>
        <taxon>Oxalobacteraceae</taxon>
        <taxon>Telluria group</taxon>
        <taxon>Pseudoduganella</taxon>
    </lineage>
</organism>
<proteinExistence type="inferred from homology"/>
<feature type="transmembrane region" description="Helical" evidence="11">
    <location>
        <begin position="103"/>
        <end position="120"/>
    </location>
</feature>
<evidence type="ECO:0000259" key="12">
    <source>
        <dbReference type="PROSITE" id="PS50850"/>
    </source>
</evidence>
<accession>A0A1I7JZH9</accession>
<keyword evidence="14" id="KW-1185">Reference proteome</keyword>
<dbReference type="NCBIfam" id="TIGR01272">
    <property type="entry name" value="gluP"/>
    <property type="match status" value="1"/>
</dbReference>
<dbReference type="GO" id="GO:0005354">
    <property type="term" value="F:galactose transmembrane transporter activity"/>
    <property type="evidence" value="ECO:0007669"/>
    <property type="project" value="InterPro"/>
</dbReference>
<dbReference type="PROSITE" id="PS50850">
    <property type="entry name" value="MFS"/>
    <property type="match status" value="1"/>
</dbReference>
<feature type="transmembrane region" description="Helical" evidence="11">
    <location>
        <begin position="79"/>
        <end position="97"/>
    </location>
</feature>
<evidence type="ECO:0000256" key="2">
    <source>
        <dbReference type="ARBA" id="ARBA00004429"/>
    </source>
</evidence>
<dbReference type="SUPFAM" id="SSF103473">
    <property type="entry name" value="MFS general substrate transporter"/>
    <property type="match status" value="1"/>
</dbReference>
<dbReference type="PANTHER" id="PTHR43702:SF3">
    <property type="entry name" value="PROTEIN TSGA"/>
    <property type="match status" value="1"/>
</dbReference>
<dbReference type="Gene3D" id="1.20.1250.20">
    <property type="entry name" value="MFS general substrate transporter like domains"/>
    <property type="match status" value="2"/>
</dbReference>
<dbReference type="InterPro" id="IPR050375">
    <property type="entry name" value="MFS_TsgA-like"/>
</dbReference>
<evidence type="ECO:0000256" key="6">
    <source>
        <dbReference type="ARBA" id="ARBA00022519"/>
    </source>
</evidence>
<keyword evidence="9 11" id="KW-1133">Transmembrane helix</keyword>
<evidence type="ECO:0000256" key="10">
    <source>
        <dbReference type="ARBA" id="ARBA00023136"/>
    </source>
</evidence>
<comment type="function">
    <text evidence="1">Intake of glucose and galactose.</text>
</comment>
<dbReference type="GO" id="GO:0015535">
    <property type="term" value="F:fucose:proton symporter activity"/>
    <property type="evidence" value="ECO:0007669"/>
    <property type="project" value="InterPro"/>
</dbReference>
<evidence type="ECO:0000313" key="14">
    <source>
        <dbReference type="Proteomes" id="UP000199391"/>
    </source>
</evidence>
<reference evidence="14" key="1">
    <citation type="submission" date="2016-10" db="EMBL/GenBank/DDBJ databases">
        <authorList>
            <person name="Varghese N."/>
            <person name="Submissions S."/>
        </authorList>
    </citation>
    <scope>NUCLEOTIDE SEQUENCE [LARGE SCALE GENOMIC DNA]</scope>
    <source>
        <strain evidence="14">CGMCC 1.11014</strain>
    </source>
</reference>
<name>A0A1I7JZH9_9BURK</name>
<feature type="transmembrane region" description="Helical" evidence="11">
    <location>
        <begin position="283"/>
        <end position="302"/>
    </location>
</feature>
<keyword evidence="6" id="KW-0997">Cell inner membrane</keyword>
<dbReference type="NCBIfam" id="TIGR00885">
    <property type="entry name" value="fucP"/>
    <property type="match status" value="1"/>
</dbReference>
<evidence type="ECO:0000256" key="11">
    <source>
        <dbReference type="SAM" id="Phobius"/>
    </source>
</evidence>
<evidence type="ECO:0000256" key="4">
    <source>
        <dbReference type="ARBA" id="ARBA00022448"/>
    </source>
</evidence>
<comment type="similarity">
    <text evidence="3">Belongs to the major facilitator superfamily. FHS transporter (TC 2.A.1.7) family.</text>
</comment>
<dbReference type="STRING" id="1035707.SAMN05216552_101418"/>
<dbReference type="AlphaFoldDB" id="A0A1I7JZH9"/>
<feature type="transmembrane region" description="Helical" evidence="11">
    <location>
        <begin position="335"/>
        <end position="357"/>
    </location>
</feature>
<feature type="transmembrane region" description="Helical" evidence="11">
    <location>
        <begin position="47"/>
        <end position="67"/>
    </location>
</feature>
<dbReference type="GO" id="GO:0005886">
    <property type="term" value="C:plasma membrane"/>
    <property type="evidence" value="ECO:0007669"/>
    <property type="project" value="UniProtKB-SubCell"/>
</dbReference>
<gene>
    <name evidence="13" type="ORF">SAMN05216552_101418</name>
</gene>
<dbReference type="InterPro" id="IPR011701">
    <property type="entry name" value="MFS"/>
</dbReference>
<comment type="subcellular location">
    <subcellularLocation>
        <location evidence="2">Cell inner membrane</location>
        <topology evidence="2">Multi-pass membrane protein</topology>
    </subcellularLocation>
</comment>
<feature type="transmembrane region" description="Helical" evidence="11">
    <location>
        <begin position="309"/>
        <end position="329"/>
    </location>
</feature>
<evidence type="ECO:0000256" key="7">
    <source>
        <dbReference type="ARBA" id="ARBA00022597"/>
    </source>
</evidence>
<evidence type="ECO:0000256" key="5">
    <source>
        <dbReference type="ARBA" id="ARBA00022475"/>
    </source>
</evidence>
<feature type="transmembrane region" description="Helical" evidence="11">
    <location>
        <begin position="395"/>
        <end position="413"/>
    </location>
</feature>
<feature type="transmembrane region" description="Helical" evidence="11">
    <location>
        <begin position="9"/>
        <end position="27"/>
    </location>
</feature>
<feature type="transmembrane region" description="Helical" evidence="11">
    <location>
        <begin position="369"/>
        <end position="389"/>
    </location>
</feature>
<dbReference type="RefSeq" id="WP_093556537.1">
    <property type="nucleotide sequence ID" value="NZ_FPBO01000014.1"/>
</dbReference>
<dbReference type="Proteomes" id="UP000199391">
    <property type="component" value="Unassembled WGS sequence"/>
</dbReference>
<keyword evidence="10 11" id="KW-0472">Membrane</keyword>
<dbReference type="InterPro" id="IPR036259">
    <property type="entry name" value="MFS_trans_sf"/>
</dbReference>
<dbReference type="OrthoDB" id="9795150at2"/>
<protein>
    <submittedName>
        <fullName evidence="13">MFS transporter, FHS family, L-fucose permease</fullName>
    </submittedName>
</protein>
<dbReference type="EMBL" id="FPBO01000014">
    <property type="protein sequence ID" value="SFU90628.1"/>
    <property type="molecule type" value="Genomic_DNA"/>
</dbReference>
<dbReference type="PANTHER" id="PTHR43702">
    <property type="entry name" value="L-FUCOSE-PROTON SYMPORTER"/>
    <property type="match status" value="1"/>
</dbReference>
<evidence type="ECO:0000256" key="1">
    <source>
        <dbReference type="ARBA" id="ARBA00003321"/>
    </source>
</evidence>
<dbReference type="CDD" id="cd17394">
    <property type="entry name" value="MFS_FucP_like"/>
    <property type="match status" value="1"/>
</dbReference>
<evidence type="ECO:0000256" key="8">
    <source>
        <dbReference type="ARBA" id="ARBA00022692"/>
    </source>
</evidence>
<keyword evidence="8 11" id="KW-0812">Transmembrane</keyword>
<dbReference type="InterPro" id="IPR005964">
    <property type="entry name" value="Glc/Gal_transptr_bac"/>
</dbReference>
<keyword evidence="7" id="KW-0762">Sugar transport</keyword>
<dbReference type="Pfam" id="PF07690">
    <property type="entry name" value="MFS_1"/>
    <property type="match status" value="1"/>
</dbReference>
<keyword evidence="4" id="KW-0813">Transport</keyword>
<feature type="transmembrane region" description="Helical" evidence="11">
    <location>
        <begin position="247"/>
        <end position="271"/>
    </location>
</feature>
<sequence>MTEPTSRQSYAFAFVMITSLFFMWGFVHNLDPILIPHLRRSFSLSVLQSALVDSAVFIAYFLMALPAGLLIRRAGYKRTMIFGLMLFALGALLFIPAADTQRYSFFLGALFIIACGLTVLETAANPYISMLGRPDRAVQRLNLAQSFNGLAATLAPIVGARLILVEGASDAQLQSMSDSVRQATLAAEAASVKGPYMAIALVIVVIAVIFYFLKLPALGAGGNEKASAVPVGEAIARALRKPGIRRAVIAQFFYVGAQVCVFSFFILYASHAAGLSQIAAADYLGWGCGLAFVTGRFAGTFLMKYIASARLLLIYALICTALSGVAMFVGGTASLAAVIGIAFFMSIMFPTIFALGIRDAGEDTEMGSSLIVMSIVGGAVLPLMFGYISDATHNLQFGYAAPLLCFVVIAWFARAAAQEQGSQAAITSTGALKHV</sequence>
<evidence type="ECO:0000256" key="3">
    <source>
        <dbReference type="ARBA" id="ARBA00009120"/>
    </source>
</evidence>